<dbReference type="PANTHER" id="PTHR11575">
    <property type="entry name" value="5'-NUCLEOTIDASE-RELATED"/>
    <property type="match status" value="1"/>
</dbReference>
<dbReference type="PRINTS" id="PR01607">
    <property type="entry name" value="APYRASEFAMLY"/>
</dbReference>
<keyword evidence="5" id="KW-0675">Receptor</keyword>
<gene>
    <name evidence="5" type="ORF">CLG_B2085</name>
</gene>
<dbReference type="Gene3D" id="3.10.350.10">
    <property type="entry name" value="LysM domain"/>
    <property type="match status" value="2"/>
</dbReference>
<feature type="region of interest" description="Disordered" evidence="2">
    <location>
        <begin position="670"/>
        <end position="696"/>
    </location>
</feature>
<dbReference type="GO" id="GO:0016788">
    <property type="term" value="F:hydrolase activity, acting on ester bonds"/>
    <property type="evidence" value="ECO:0007669"/>
    <property type="project" value="InterPro"/>
</dbReference>
<feature type="domain" description="LysM" evidence="4">
    <location>
        <begin position="706"/>
        <end position="750"/>
    </location>
</feature>
<evidence type="ECO:0000313" key="6">
    <source>
        <dbReference type="Proteomes" id="UP000006160"/>
    </source>
</evidence>
<evidence type="ECO:0000256" key="3">
    <source>
        <dbReference type="SAM" id="Phobius"/>
    </source>
</evidence>
<dbReference type="SMART" id="SM00257">
    <property type="entry name" value="LysM"/>
    <property type="match status" value="2"/>
</dbReference>
<dbReference type="Gene3D" id="3.90.780.10">
    <property type="entry name" value="5'-Nucleotidase, C-terminal domain"/>
    <property type="match status" value="1"/>
</dbReference>
<organism evidence="5 6">
    <name type="scientific">Clostridium botulinum D str. 1873</name>
    <dbReference type="NCBI Taxonomy" id="592027"/>
    <lineage>
        <taxon>Bacteria</taxon>
        <taxon>Bacillati</taxon>
        <taxon>Bacillota</taxon>
        <taxon>Clostridia</taxon>
        <taxon>Eubacteriales</taxon>
        <taxon>Clostridiaceae</taxon>
        <taxon>Clostridium</taxon>
    </lineage>
</organism>
<dbReference type="AlphaFoldDB" id="A0A9P2G8M3"/>
<dbReference type="InterPro" id="IPR036779">
    <property type="entry name" value="LysM_dom_sf"/>
</dbReference>
<keyword evidence="3" id="KW-0472">Membrane</keyword>
<dbReference type="GO" id="GO:0000166">
    <property type="term" value="F:nucleotide binding"/>
    <property type="evidence" value="ECO:0007669"/>
    <property type="project" value="InterPro"/>
</dbReference>
<dbReference type="PANTHER" id="PTHR11575:SF6">
    <property type="entry name" value="2',3'-CYCLIC-NUCLEOTIDE 2'-PHOSPHODIESTERASE_3'-NUCLEOTIDASE"/>
    <property type="match status" value="1"/>
</dbReference>
<dbReference type="InterPro" id="IPR004843">
    <property type="entry name" value="Calcineurin-like_PHP"/>
</dbReference>
<evidence type="ECO:0000313" key="5">
    <source>
        <dbReference type="EMBL" id="EES91962.1"/>
    </source>
</evidence>
<feature type="domain" description="LysM" evidence="4">
    <location>
        <begin position="754"/>
        <end position="798"/>
    </location>
</feature>
<dbReference type="Gene3D" id="3.60.21.10">
    <property type="match status" value="1"/>
</dbReference>
<dbReference type="GO" id="GO:0046872">
    <property type="term" value="F:metal ion binding"/>
    <property type="evidence" value="ECO:0007669"/>
    <property type="project" value="InterPro"/>
</dbReference>
<sequence>MLKLLKNKRWTAYFLTFMITFTGVGPISVCAKEKDNLKIKDLTVNEVITKKTDNVNEAMLQILATSDVHGRFMPYDYAVNEANMQGSLTQVFTAVRKFRGENPNNTVLVDAGDVIQDNSSSLFINDEKNPMMLGFNEIGYDAWTLGNHEFNYGVPVLEKVMKQFKAADGKSNSVLGGNVYKPDGSRLASPYKIVNTKGGIKVGLIGMVTPNITKWDSANLKGYKVTNPITETKEAIKEIKDKVDVIIAVDHMGENNEYGIKGSGVKDLAEACPELTAIVCGHEHSKIEGDYYYKGKIYTKEEATEDIRNKGTLIVEPYKWARSISQINIKLTKKNGEYKVENKAKDITSNIYDMSDKYGKNIQFKSDENLASKLDSYNKRAIDDASKVVGELKGGDLVKPNEIKGIPTCQIEETPMINLINKVQMIYGEKMIGHKIDVSSTAVSRINGNIKEGKIRRSDVALIYKFDNTVYVLKVTGKQLKEYMEWSARYFNQFKDGDLTISFNPNIRSYNYDMFRGINYKIDISKPEGSRIVDLNKDGKVIKDTDELYLTVNDYRAKTHLLKNGEVFKEGEKLPELIGISGDPKYGLGDGRIRDLIGKYIIEEKGGVISPEVENNWEVIGNKWDKDKRRCVVDLINNGKLTLHSTRDGRTQNVKSITWEDVIKSGHANGSEVCKPTKPEVKPTIPEVKPINPTTNTNDNNSWNKVLYVIKDGDTLKKISAKYHISYEKIAKYNNIKDPNMIFVNQKIVIPGYVIYNVKEGDTLKNIGSKYHVSYGKIAKYNNISNPNMIFINQKLIIPVR</sequence>
<proteinExistence type="predicted"/>
<keyword evidence="5" id="KW-0418">Kinase</keyword>
<dbReference type="RefSeq" id="WP_003374903.1">
    <property type="nucleotide sequence ID" value="NZ_ACSJ01000006.1"/>
</dbReference>
<dbReference type="GO" id="GO:0030288">
    <property type="term" value="C:outer membrane-bounded periplasmic space"/>
    <property type="evidence" value="ECO:0007669"/>
    <property type="project" value="TreeGrafter"/>
</dbReference>
<dbReference type="Proteomes" id="UP000006160">
    <property type="component" value="Unassembled WGS sequence"/>
</dbReference>
<evidence type="ECO:0000256" key="2">
    <source>
        <dbReference type="SAM" id="MobiDB-lite"/>
    </source>
</evidence>
<dbReference type="InterPro" id="IPR008334">
    <property type="entry name" value="5'-Nucleotdase_C"/>
</dbReference>
<dbReference type="SUPFAM" id="SSF56300">
    <property type="entry name" value="Metallo-dependent phosphatases"/>
    <property type="match status" value="1"/>
</dbReference>
<dbReference type="PROSITE" id="PS00785">
    <property type="entry name" value="5_NUCLEOTIDASE_1"/>
    <property type="match status" value="1"/>
</dbReference>
<reference evidence="5 6" key="1">
    <citation type="submission" date="2009-10" db="EMBL/GenBank/DDBJ databases">
        <authorList>
            <person name="Shrivastava S."/>
            <person name="Brinkac L.B."/>
            <person name="Brown J.L."/>
            <person name="Bruce D.B."/>
            <person name="Detter C."/>
            <person name="Green L.D."/>
            <person name="Munk C.A."/>
            <person name="Rogers Y.C."/>
            <person name="Tapia R."/>
            <person name="Saunders E.S."/>
            <person name="Sims D.R."/>
            <person name="Smith L.A."/>
            <person name="Smith T.J."/>
            <person name="Sutton G."/>
            <person name="Brettin T."/>
        </authorList>
    </citation>
    <scope>NUCLEOTIDE SEQUENCE [LARGE SCALE GENOMIC DNA]</scope>
    <source>
        <strain evidence="6">D str. 1873</strain>
    </source>
</reference>
<keyword evidence="3" id="KW-1133">Transmembrane helix</keyword>
<name>A0A9P2G8M3_CLOBO</name>
<dbReference type="GO" id="GO:0009166">
    <property type="term" value="P:nucleotide catabolic process"/>
    <property type="evidence" value="ECO:0007669"/>
    <property type="project" value="InterPro"/>
</dbReference>
<dbReference type="PROSITE" id="PS51782">
    <property type="entry name" value="LYSM"/>
    <property type="match status" value="2"/>
</dbReference>
<dbReference type="SUPFAM" id="SSF55816">
    <property type="entry name" value="5'-nucleotidase (syn. UDP-sugar hydrolase), C-terminal domain"/>
    <property type="match status" value="1"/>
</dbReference>
<dbReference type="GO" id="GO:0016301">
    <property type="term" value="F:kinase activity"/>
    <property type="evidence" value="ECO:0007669"/>
    <property type="project" value="UniProtKB-KW"/>
</dbReference>
<dbReference type="Pfam" id="PF01476">
    <property type="entry name" value="LysM"/>
    <property type="match status" value="2"/>
</dbReference>
<keyword evidence="3" id="KW-0812">Transmembrane</keyword>
<dbReference type="InterPro" id="IPR036907">
    <property type="entry name" value="5'-Nucleotdase_C_sf"/>
</dbReference>
<dbReference type="InterPro" id="IPR006179">
    <property type="entry name" value="5_nucleotidase/apyrase"/>
</dbReference>
<dbReference type="PROSITE" id="PS00786">
    <property type="entry name" value="5_NUCLEOTIDASE_2"/>
    <property type="match status" value="1"/>
</dbReference>
<dbReference type="InterPro" id="IPR018392">
    <property type="entry name" value="LysM"/>
</dbReference>
<protein>
    <submittedName>
        <fullName evidence="5">CLV1 receptor kinase</fullName>
    </submittedName>
</protein>
<dbReference type="Pfam" id="PF00149">
    <property type="entry name" value="Metallophos"/>
    <property type="match status" value="1"/>
</dbReference>
<dbReference type="InterPro" id="IPR029052">
    <property type="entry name" value="Metallo-depent_PP-like"/>
</dbReference>
<evidence type="ECO:0000259" key="4">
    <source>
        <dbReference type="PROSITE" id="PS51782"/>
    </source>
</evidence>
<accession>A0A9P2G8M3</accession>
<keyword evidence="5" id="KW-0808">Transferase</keyword>
<dbReference type="InterPro" id="IPR006146">
    <property type="entry name" value="5'-Nucleotdase_CS"/>
</dbReference>
<dbReference type="EMBL" id="ACSJ01000006">
    <property type="protein sequence ID" value="EES91962.1"/>
    <property type="molecule type" value="Genomic_DNA"/>
</dbReference>
<evidence type="ECO:0000256" key="1">
    <source>
        <dbReference type="ARBA" id="ARBA00022729"/>
    </source>
</evidence>
<comment type="caution">
    <text evidence="5">The sequence shown here is derived from an EMBL/GenBank/DDBJ whole genome shotgun (WGS) entry which is preliminary data.</text>
</comment>
<feature type="transmembrane region" description="Helical" evidence="3">
    <location>
        <begin position="12"/>
        <end position="29"/>
    </location>
</feature>
<keyword evidence="1" id="KW-0732">Signal</keyword>
<dbReference type="CDD" id="cd00118">
    <property type="entry name" value="LysM"/>
    <property type="match status" value="2"/>
</dbReference>
<dbReference type="SUPFAM" id="SSF54106">
    <property type="entry name" value="LysM domain"/>
    <property type="match status" value="2"/>
</dbReference>
<dbReference type="Pfam" id="PF02872">
    <property type="entry name" value="5_nucleotid_C"/>
    <property type="match status" value="1"/>
</dbReference>